<dbReference type="EMBL" id="BIFQ01000002">
    <property type="protein sequence ID" value="GCE09127.1"/>
    <property type="molecule type" value="Genomic_DNA"/>
</dbReference>
<dbReference type="Pfam" id="PF10706">
    <property type="entry name" value="Aminoglyc_resit"/>
    <property type="match status" value="1"/>
</dbReference>
<gene>
    <name evidence="1" type="ORF">KDAU_64560</name>
</gene>
<reference evidence="2" key="1">
    <citation type="submission" date="2018-12" db="EMBL/GenBank/DDBJ databases">
        <title>Tengunoibacter tsumagoiensis gen. nov., sp. nov., Dictyobacter kobayashii sp. nov., D. alpinus sp. nov., and D. joshuensis sp. nov. and description of Dictyobacteraceae fam. nov. within the order Ktedonobacterales isolated from Tengu-no-mugimeshi.</title>
        <authorList>
            <person name="Wang C.M."/>
            <person name="Zheng Y."/>
            <person name="Sakai Y."/>
            <person name="Toyoda A."/>
            <person name="Minakuchi Y."/>
            <person name="Abe K."/>
            <person name="Yokota A."/>
            <person name="Yabe S."/>
        </authorList>
    </citation>
    <scope>NUCLEOTIDE SEQUENCE [LARGE SCALE GENOMIC DNA]</scope>
    <source>
        <strain evidence="2">S-27</strain>
    </source>
</reference>
<accession>A0A401ZQH7</accession>
<comment type="caution">
    <text evidence="1">The sequence shown here is derived from an EMBL/GenBank/DDBJ whole genome shotgun (WGS) entry which is preliminary data.</text>
</comment>
<organism evidence="1 2">
    <name type="scientific">Dictyobacter aurantiacus</name>
    <dbReference type="NCBI Taxonomy" id="1936993"/>
    <lineage>
        <taxon>Bacteria</taxon>
        <taxon>Bacillati</taxon>
        <taxon>Chloroflexota</taxon>
        <taxon>Ktedonobacteria</taxon>
        <taxon>Ktedonobacterales</taxon>
        <taxon>Dictyobacteraceae</taxon>
        <taxon>Dictyobacter</taxon>
    </lineage>
</organism>
<dbReference type="Proteomes" id="UP000287224">
    <property type="component" value="Unassembled WGS sequence"/>
</dbReference>
<evidence type="ECO:0000313" key="2">
    <source>
        <dbReference type="Proteomes" id="UP000287224"/>
    </source>
</evidence>
<protein>
    <recommendedName>
        <fullName evidence="3">Aminoglycoside nucleotidyltransferase</fullName>
    </recommendedName>
</protein>
<dbReference type="AlphaFoldDB" id="A0A401ZQH7"/>
<proteinExistence type="predicted"/>
<dbReference type="InterPro" id="IPR019646">
    <property type="entry name" value="Aminoglyc_AdlTrfase"/>
</dbReference>
<evidence type="ECO:0000313" key="1">
    <source>
        <dbReference type="EMBL" id="GCE09127.1"/>
    </source>
</evidence>
<keyword evidence="2" id="KW-1185">Reference proteome</keyword>
<sequence>MNTRQLVLLQEILAVCQTKAIPIWVRGGWAVDFALGQITREHEDIDLFAWAKDAERLTEAFEQAGFCPQEGPPPDAQRDFMQDGESIQVALVDLNNQGEAIVAGGPAKGSVWPQEMLGSHRGHIGEFVCPIVNPLVQIEIKEQFPIWRPDLPRFEKHASDIARLRERFTAL</sequence>
<evidence type="ECO:0008006" key="3">
    <source>
        <dbReference type="Google" id="ProtNLM"/>
    </source>
</evidence>
<dbReference type="OrthoDB" id="7922774at2"/>
<dbReference type="RefSeq" id="WP_126601565.1">
    <property type="nucleotide sequence ID" value="NZ_BIFQ01000002.1"/>
</dbReference>
<name>A0A401ZQH7_9CHLR</name>
<dbReference type="Gene3D" id="3.30.460.40">
    <property type="match status" value="1"/>
</dbReference>